<dbReference type="Proteomes" id="UP000190868">
    <property type="component" value="Chromosome"/>
</dbReference>
<reference evidence="2" key="1">
    <citation type="submission" date="2016-09" db="EMBL/GenBank/DDBJ databases">
        <title>Comparative genomics of the Campylobacter concisus group.</title>
        <authorList>
            <person name="Miller W.G."/>
            <person name="Yee E."/>
            <person name="Chapman M.H."/>
            <person name="Huynh S."/>
            <person name="Bono J.L."/>
            <person name="On S.L.W."/>
            <person name="StLeger J."/>
            <person name="Foster G."/>
            <person name="Parker C.T."/>
        </authorList>
    </citation>
    <scope>NUCLEOTIDE SEQUENCE [LARGE SCALE GENOMIC DNA]</scope>
    <source>
        <strain evidence="2">RM18021</strain>
    </source>
</reference>
<dbReference type="SUPFAM" id="SSF48452">
    <property type="entry name" value="TPR-like"/>
    <property type="match status" value="1"/>
</dbReference>
<dbReference type="EMBL" id="CP017258">
    <property type="protein sequence ID" value="AQW88010.1"/>
    <property type="molecule type" value="Genomic_DNA"/>
</dbReference>
<dbReference type="RefSeq" id="WP_078424642.1">
    <property type="nucleotide sequence ID" value="NZ_CP017258.1"/>
</dbReference>
<dbReference type="AlphaFoldDB" id="A0A1S6U8I3"/>
<dbReference type="InterPro" id="IPR011990">
    <property type="entry name" value="TPR-like_helical_dom_sf"/>
</dbReference>
<name>A0A1S6U8I3_9BACT</name>
<accession>A0A1S6U8I3</accession>
<proteinExistence type="predicted"/>
<sequence length="408" mass="47347">MHRDKIIFFLSFLIFFISNLNAKDINLEILKALEFTNNGNYDLAIAVYDDLYKQTKDSQFLKEELKLAVSFSDDKVDELMGKADEKFKKDPFYVRLLSAKKIRKGDLVSAKKLLNELLKTDKDPKNHLMLGDIALFEKDEKTALVNFQKAYDLDQSEDNLLKLTTLDESSKSFELLKDYKDKNGCSLSVCSKLANMYLENKEYIKLSGIYTELFEVTGDYKFKELSLGILLFSKNNDKAIELLKNGDFDNNTTIDVYASMKRYEDAYDVAKNAYDDTKDIFYLSMMAVFEYEKYDSKPDKQKLNHIISNFEKSAVKLNNPIFLNYYGYLMIDHDVDYKKGISLVEKALKIDPKSSAYLDSLAWGYFKINECKKAKEIMDEVLKDEDFSKQDEAILHSKEIDKCLKIKK</sequence>
<gene>
    <name evidence="1" type="ORF">CPIN18021_1213</name>
</gene>
<keyword evidence="2" id="KW-1185">Reference proteome</keyword>
<dbReference type="Gene3D" id="1.25.40.10">
    <property type="entry name" value="Tetratricopeptide repeat domain"/>
    <property type="match status" value="2"/>
</dbReference>
<organism evidence="1 2">
    <name type="scientific">Campylobacter pinnipediorum subsp. caledonicus</name>
    <dbReference type="NCBI Taxonomy" id="1874362"/>
    <lineage>
        <taxon>Bacteria</taxon>
        <taxon>Pseudomonadati</taxon>
        <taxon>Campylobacterota</taxon>
        <taxon>Epsilonproteobacteria</taxon>
        <taxon>Campylobacterales</taxon>
        <taxon>Campylobacteraceae</taxon>
        <taxon>Campylobacter</taxon>
    </lineage>
</organism>
<evidence type="ECO:0000313" key="2">
    <source>
        <dbReference type="Proteomes" id="UP000190868"/>
    </source>
</evidence>
<protein>
    <submittedName>
        <fullName evidence="1">Uncharacterized protein</fullName>
    </submittedName>
</protein>
<evidence type="ECO:0000313" key="1">
    <source>
        <dbReference type="EMBL" id="AQW88010.1"/>
    </source>
</evidence>